<dbReference type="RefSeq" id="WP_072400241.1">
    <property type="nucleotide sequence ID" value="NZ_FPKV01000001.1"/>
</dbReference>
<dbReference type="InterPro" id="IPR025366">
    <property type="entry name" value="DUF4270"/>
</dbReference>
<dbReference type="AlphaFoldDB" id="A0A1K2IBQ2"/>
<dbReference type="PROSITE" id="PS51257">
    <property type="entry name" value="PROKAR_LIPOPROTEIN"/>
    <property type="match status" value="1"/>
</dbReference>
<dbReference type="OrthoDB" id="1466062at2"/>
<organism evidence="2 3">
    <name type="scientific">Flaviramulus basaltis</name>
    <dbReference type="NCBI Taxonomy" id="369401"/>
    <lineage>
        <taxon>Bacteria</taxon>
        <taxon>Pseudomonadati</taxon>
        <taxon>Bacteroidota</taxon>
        <taxon>Flavobacteriia</taxon>
        <taxon>Flavobacteriales</taxon>
        <taxon>Flavobacteriaceae</taxon>
        <taxon>Flaviramulus</taxon>
    </lineage>
</organism>
<evidence type="ECO:0000256" key="1">
    <source>
        <dbReference type="SAM" id="SignalP"/>
    </source>
</evidence>
<gene>
    <name evidence="2" type="ORF">SAMN05428642_101579</name>
</gene>
<feature type="chain" id="PRO_5013109045" description="DUF4270 domain-containing protein" evidence="1">
    <location>
        <begin position="26"/>
        <end position="567"/>
    </location>
</feature>
<keyword evidence="1" id="KW-0732">Signal</keyword>
<protein>
    <recommendedName>
        <fullName evidence="4">DUF4270 domain-containing protein</fullName>
    </recommendedName>
</protein>
<name>A0A1K2IBQ2_9FLAO</name>
<evidence type="ECO:0008006" key="4">
    <source>
        <dbReference type="Google" id="ProtNLM"/>
    </source>
</evidence>
<sequence>MKKTIKALKFSAAFLLIVSSFIACDKDFNVIESDVLGTENSNFTTDNAVYPISAYNRKLNSLQINNLASNLLGVFNDPAYGKTTASIITQVTPTSFNPDFGENTVIDSVVINIPYFNTVVGTDDDGYSKYALDSLYGNPEAPIKLSIYQNNYFLRDFDPNSTLNNTQNYYSNASSTLNSAFTSTSEINFDDHIAATIYEEDIFTPSKNAIKTTIGEGDDAVTTRTTPAFRVVFNQADYADELTFWKETIIDKQDDPVLSNANNFKDYFRGLYFKAESIGSDGNMFLINLASTAANITIYYSKDSSVEGETIQSTYVLNFTGNKINTFINDYNLVTLQNGDKDLGDEKLYLKGAEGSMAVIDLFGNEDTNNNEIADALEDFINEYRQTDDNGEFIKNKTTGNFLLKKLINDAHLEIYEDETMPTLPVDENGDAYHKYDRIYAYDIKNNTPTIDYLIDATENSQSAFSSKIISLSQRDTVLGRYKIRLTEHLNSILLRDSTNTKIGLVLSTNVNYTNNAKILQSNDAVTAVPAASLLTPRGTILYGSNENVSEGKRLKLKVFFTEPKQD</sequence>
<feature type="signal peptide" evidence="1">
    <location>
        <begin position="1"/>
        <end position="25"/>
    </location>
</feature>
<dbReference type="Proteomes" id="UP000182544">
    <property type="component" value="Unassembled WGS sequence"/>
</dbReference>
<reference evidence="2 3" key="1">
    <citation type="submission" date="2016-10" db="EMBL/GenBank/DDBJ databases">
        <authorList>
            <person name="de Groot N.N."/>
        </authorList>
    </citation>
    <scope>NUCLEOTIDE SEQUENCE [LARGE SCALE GENOMIC DNA]</scope>
    <source>
        <strain evidence="2 3">DSM 18180</strain>
    </source>
</reference>
<proteinExistence type="predicted"/>
<keyword evidence="3" id="KW-1185">Reference proteome</keyword>
<dbReference type="EMBL" id="FPKV01000001">
    <property type="protein sequence ID" value="SFZ89817.1"/>
    <property type="molecule type" value="Genomic_DNA"/>
</dbReference>
<dbReference type="Pfam" id="PF14092">
    <property type="entry name" value="DUF4270"/>
    <property type="match status" value="1"/>
</dbReference>
<evidence type="ECO:0000313" key="3">
    <source>
        <dbReference type="Proteomes" id="UP000182544"/>
    </source>
</evidence>
<evidence type="ECO:0000313" key="2">
    <source>
        <dbReference type="EMBL" id="SFZ89817.1"/>
    </source>
</evidence>
<accession>A0A1K2IBQ2</accession>
<dbReference type="STRING" id="369401.SAMN05428642_101579"/>